<reference evidence="2 3" key="1">
    <citation type="submission" date="2018-10" db="EMBL/GenBank/DDBJ databases">
        <title>Sequencing the genomes of 1000 actinobacteria strains.</title>
        <authorList>
            <person name="Klenk H.-P."/>
        </authorList>
    </citation>
    <scope>NUCLEOTIDE SEQUENCE [LARGE SCALE GENOMIC DNA]</scope>
    <source>
        <strain evidence="2 3">DSM 45175</strain>
    </source>
</reference>
<dbReference type="RefSeq" id="WP_121156395.1">
    <property type="nucleotide sequence ID" value="NZ_RBKT01000001.1"/>
</dbReference>
<dbReference type="Gene3D" id="3.30.450.30">
    <property type="entry name" value="Dynein light chain 2a, cytoplasmic"/>
    <property type="match status" value="1"/>
</dbReference>
<accession>A0A495JF57</accession>
<dbReference type="InterPro" id="IPR004942">
    <property type="entry name" value="Roadblock/LAMTOR2_dom"/>
</dbReference>
<feature type="domain" description="Roadblock/LAMTOR2" evidence="1">
    <location>
        <begin position="8"/>
        <end position="96"/>
    </location>
</feature>
<sequence>MDADAAIRAELYRLRRRLPDLSGAVLGGVDGLLIAADLTDADPHHLAALAAATLGLGHRFAQSAGHGPLHESVVRSAGGCVITYPAGAYGLLTLVTYPDSDVERIHPEARASAHRLGTMVDSLRVAASVAAVPATDPDAPLDVRTPMAALPADLWAETGGLRPPGLR</sequence>
<name>A0A495JF57_9ACTN</name>
<keyword evidence="3" id="KW-1185">Reference proteome</keyword>
<protein>
    <recommendedName>
        <fullName evidence="1">Roadblock/LAMTOR2 domain-containing protein</fullName>
    </recommendedName>
</protein>
<comment type="caution">
    <text evidence="2">The sequence shown here is derived from an EMBL/GenBank/DDBJ whole genome shotgun (WGS) entry which is preliminary data.</text>
</comment>
<gene>
    <name evidence="2" type="ORF">BDK92_1942</name>
</gene>
<organism evidence="2 3">
    <name type="scientific">Micromonospora pisi</name>
    <dbReference type="NCBI Taxonomy" id="589240"/>
    <lineage>
        <taxon>Bacteria</taxon>
        <taxon>Bacillati</taxon>
        <taxon>Actinomycetota</taxon>
        <taxon>Actinomycetes</taxon>
        <taxon>Micromonosporales</taxon>
        <taxon>Micromonosporaceae</taxon>
        <taxon>Micromonospora</taxon>
    </lineage>
</organism>
<evidence type="ECO:0000313" key="3">
    <source>
        <dbReference type="Proteomes" id="UP000277671"/>
    </source>
</evidence>
<evidence type="ECO:0000259" key="1">
    <source>
        <dbReference type="SMART" id="SM00960"/>
    </source>
</evidence>
<evidence type="ECO:0000313" key="2">
    <source>
        <dbReference type="EMBL" id="RKR87650.1"/>
    </source>
</evidence>
<dbReference type="AlphaFoldDB" id="A0A495JF57"/>
<dbReference type="SMART" id="SM00960">
    <property type="entry name" value="Robl_LC7"/>
    <property type="match status" value="1"/>
</dbReference>
<dbReference type="SUPFAM" id="SSF103196">
    <property type="entry name" value="Roadblock/LC7 domain"/>
    <property type="match status" value="1"/>
</dbReference>
<dbReference type="EMBL" id="RBKT01000001">
    <property type="protein sequence ID" value="RKR87650.1"/>
    <property type="molecule type" value="Genomic_DNA"/>
</dbReference>
<dbReference type="Pfam" id="PF03259">
    <property type="entry name" value="Robl_LC7"/>
    <property type="match status" value="1"/>
</dbReference>
<dbReference type="Proteomes" id="UP000277671">
    <property type="component" value="Unassembled WGS sequence"/>
</dbReference>
<proteinExistence type="predicted"/>
<dbReference type="OrthoDB" id="3727201at2"/>